<keyword evidence="22" id="KW-1185">Reference proteome</keyword>
<keyword evidence="7" id="KW-0808">Transferase</keyword>
<evidence type="ECO:0000256" key="19">
    <source>
        <dbReference type="PIRSR" id="PIRSR612734-2"/>
    </source>
</evidence>
<comment type="catalytic activity">
    <reaction evidence="16">
        <text>FAD = riboflavin cyclic-4',5'-phosphate + AMP + H(+)</text>
        <dbReference type="Rhea" id="RHEA:13729"/>
        <dbReference type="ChEBI" id="CHEBI:15378"/>
        <dbReference type="ChEBI" id="CHEBI:57692"/>
        <dbReference type="ChEBI" id="CHEBI:76202"/>
        <dbReference type="ChEBI" id="CHEBI:456215"/>
        <dbReference type="EC" id="4.6.1.15"/>
    </reaction>
</comment>
<dbReference type="PROSITE" id="PS51480">
    <property type="entry name" value="DHAL"/>
    <property type="match status" value="1"/>
</dbReference>
<keyword evidence="8" id="KW-0547">Nucleotide-binding</keyword>
<evidence type="ECO:0000259" key="20">
    <source>
        <dbReference type="PROSITE" id="PS51480"/>
    </source>
</evidence>
<evidence type="ECO:0000313" key="22">
    <source>
        <dbReference type="Proteomes" id="UP000515163"/>
    </source>
</evidence>
<dbReference type="InterPro" id="IPR012734">
    <property type="entry name" value="DhaK_ATP"/>
</dbReference>
<evidence type="ECO:0000256" key="10">
    <source>
        <dbReference type="ARBA" id="ARBA00022840"/>
    </source>
</evidence>
<evidence type="ECO:0000256" key="11">
    <source>
        <dbReference type="ARBA" id="ARBA00023285"/>
    </source>
</evidence>
<dbReference type="SUPFAM" id="SSF82549">
    <property type="entry name" value="DAK1/DegV-like"/>
    <property type="match status" value="1"/>
</dbReference>
<dbReference type="InterPro" id="IPR036117">
    <property type="entry name" value="DhaL_dom_sf"/>
</dbReference>
<evidence type="ECO:0000256" key="9">
    <source>
        <dbReference type="ARBA" id="ARBA00022777"/>
    </source>
</evidence>
<evidence type="ECO:0000259" key="21">
    <source>
        <dbReference type="PROSITE" id="PS51481"/>
    </source>
</evidence>
<evidence type="ECO:0000256" key="16">
    <source>
        <dbReference type="ARBA" id="ARBA00048526"/>
    </source>
</evidence>
<dbReference type="Pfam" id="PF02733">
    <property type="entry name" value="Dak1"/>
    <property type="match status" value="1"/>
</dbReference>
<keyword evidence="9" id="KW-0418">Kinase</keyword>
<dbReference type="NCBIfam" id="TIGR02361">
    <property type="entry name" value="dak_ATP"/>
    <property type="match status" value="1"/>
</dbReference>
<evidence type="ECO:0000256" key="6">
    <source>
        <dbReference type="ARBA" id="ARBA00018932"/>
    </source>
</evidence>
<dbReference type="Pfam" id="PF02734">
    <property type="entry name" value="Dak2"/>
    <property type="match status" value="1"/>
</dbReference>
<dbReference type="KEGG" id="aten:116305169"/>
<dbReference type="GeneID" id="116305169"/>
<comment type="subunit">
    <text evidence="14">Homodimer. Interacts with IFIH1 (via the CARD domains), the interaction is inhibited by viral infection.</text>
</comment>
<dbReference type="FunFam" id="3.30.1180.20:FF:000001">
    <property type="entry name" value="Dihydroxyacetone kinase 1"/>
    <property type="match status" value="1"/>
</dbReference>
<sequence length="638" mass="67616">MNRVITQFQSFLFPRRWWGKQIICQPSAQKKSNTSNMANVASQYSSKKLINRPENAVDEALEGIVTANPGLSLLKGHRVIIRNDVEDLRKAGKVTLVSGGGSGHEPSHAGFVGKGMLTAAVAGAVFTSPPTKSILAAIRAVGTKNKGGTLLIVKNYTGDRLNFGFAAERAKAEGLKVEMVVVGEDCALTTKDKSAGRRGLCGTLLIHKIAGSLAEEGKSLEEIVSVAKAAAQSMGTMSVSLSPCTIPGSGPSFSLAEDEIELGLGIHGEPGVKRIKIQPVDSIVKTMIEHMTNTKEDAIHKMTLHKGDHVALVINNLGGTSYLEMNIVARATIQYLVSTRGVAVDRVYCGTLMTSIEMAGVSVTLLHLDKTRTHCLDSETTAPSWPRASISAATGFLRHDKKPLEFDIMKDDDSAKKKHTTEKLNAEGQCVFNILSKVTDAIISAEGKLNELDNISGDGDCGSTLKRGADGIKKALGSKDSPGLACYHIHETLLAIANVVEDSMGGSSGVFYSLLLVGVASALKTDTSLQSWSKGLEAAVQSIMRYGGAEPGDRTMIDALNPASVVLKQQQSKETKLLDALELAVKAAEDGAQATAHMQARAGRSSYVSAEHLKNPDPGAVAVATWMRAAYDGLVSSQ</sequence>
<evidence type="ECO:0000256" key="3">
    <source>
        <dbReference type="ARBA" id="ARBA00012107"/>
    </source>
</evidence>
<keyword evidence="11" id="KW-0170">Cobalt</keyword>
<evidence type="ECO:0000256" key="8">
    <source>
        <dbReference type="ARBA" id="ARBA00022741"/>
    </source>
</evidence>
<protein>
    <recommendedName>
        <fullName evidence="6">Triokinase/FMN cyclase</fullName>
        <ecNumber evidence="4">2.7.1.28</ecNumber>
        <ecNumber evidence="3">2.7.1.29</ecNumber>
        <ecNumber evidence="5">4.6.1.15</ecNumber>
    </recommendedName>
    <alternativeName>
        <fullName evidence="12">Bifunctional ATP-dependent dihydroxyacetone kinase/FAD-AMP lyase (cyclizing)</fullName>
    </alternativeName>
</protein>
<dbReference type="Gene3D" id="3.30.1180.20">
    <property type="entry name" value="Dihydroxyacetone kinase, domain 2"/>
    <property type="match status" value="1"/>
</dbReference>
<reference evidence="23" key="1">
    <citation type="submission" date="2025-08" db="UniProtKB">
        <authorList>
            <consortium name="RefSeq"/>
        </authorList>
    </citation>
    <scope>IDENTIFICATION</scope>
    <source>
        <tissue evidence="23">Tentacle</tissue>
    </source>
</reference>
<organism evidence="22 23">
    <name type="scientific">Actinia tenebrosa</name>
    <name type="common">Australian red waratah sea anemone</name>
    <dbReference type="NCBI Taxonomy" id="6105"/>
    <lineage>
        <taxon>Eukaryota</taxon>
        <taxon>Metazoa</taxon>
        <taxon>Cnidaria</taxon>
        <taxon>Anthozoa</taxon>
        <taxon>Hexacorallia</taxon>
        <taxon>Actiniaria</taxon>
        <taxon>Actiniidae</taxon>
        <taxon>Actinia</taxon>
    </lineage>
</organism>
<dbReference type="GO" id="GO:0005829">
    <property type="term" value="C:cytosol"/>
    <property type="evidence" value="ECO:0007669"/>
    <property type="project" value="TreeGrafter"/>
</dbReference>
<dbReference type="GO" id="GO:0050354">
    <property type="term" value="F:triokinase activity"/>
    <property type="evidence" value="ECO:0007669"/>
    <property type="project" value="UniProtKB-EC"/>
</dbReference>
<dbReference type="InterPro" id="IPR004007">
    <property type="entry name" value="DhaL_dom"/>
</dbReference>
<feature type="active site" description="Tele-hemiaminal-histidine intermediate" evidence="18">
    <location>
        <position position="267"/>
    </location>
</feature>
<feature type="domain" description="DhaK" evidence="21">
    <location>
        <begin position="52"/>
        <end position="385"/>
    </location>
</feature>
<comment type="similarity">
    <text evidence="2">Belongs to the dihydroxyacetone kinase (DAK) family.</text>
</comment>
<evidence type="ECO:0000256" key="14">
    <source>
        <dbReference type="ARBA" id="ARBA00046681"/>
    </source>
</evidence>
<dbReference type="GO" id="GO:0004371">
    <property type="term" value="F:glycerone kinase activity"/>
    <property type="evidence" value="ECO:0007669"/>
    <property type="project" value="UniProtKB-EC"/>
</dbReference>
<dbReference type="PANTHER" id="PTHR28629">
    <property type="entry name" value="TRIOKINASE/FMN CYCLASE"/>
    <property type="match status" value="1"/>
</dbReference>
<evidence type="ECO:0000256" key="12">
    <source>
        <dbReference type="ARBA" id="ARBA00032426"/>
    </source>
</evidence>
<feature type="domain" description="DhaL" evidence="20">
    <location>
        <begin position="429"/>
        <end position="632"/>
    </location>
</feature>
<evidence type="ECO:0000256" key="18">
    <source>
        <dbReference type="PIRSR" id="PIRSR612734-1"/>
    </source>
</evidence>
<dbReference type="EC" id="2.7.1.29" evidence="3"/>
<evidence type="ECO:0000256" key="4">
    <source>
        <dbReference type="ARBA" id="ARBA00012110"/>
    </source>
</evidence>
<dbReference type="Proteomes" id="UP000515163">
    <property type="component" value="Unplaced"/>
</dbReference>
<evidence type="ECO:0000256" key="15">
    <source>
        <dbReference type="ARBA" id="ARBA00047974"/>
    </source>
</evidence>
<dbReference type="FunFam" id="1.25.40.340:FF:000001">
    <property type="entry name" value="Dihydroxyacetone kinase 1"/>
    <property type="match status" value="1"/>
</dbReference>
<comment type="pathway">
    <text evidence="1">Polyol metabolism; glycerol fermentation; glycerone phosphate from glycerol (oxidative route): step 2/2.</text>
</comment>
<dbReference type="GO" id="GO:0005524">
    <property type="term" value="F:ATP binding"/>
    <property type="evidence" value="ECO:0007669"/>
    <property type="project" value="UniProtKB-KW"/>
</dbReference>
<dbReference type="SUPFAM" id="SSF101473">
    <property type="entry name" value="DhaL-like"/>
    <property type="match status" value="1"/>
</dbReference>
<proteinExistence type="inferred from homology"/>
<dbReference type="InParanoid" id="A0A6P8IY43"/>
<dbReference type="OrthoDB" id="1724672at2759"/>
<feature type="binding site" evidence="19">
    <location>
        <begin position="101"/>
        <end position="104"/>
    </location>
    <ligand>
        <name>substrate</name>
    </ligand>
</feature>
<dbReference type="NCBIfam" id="NF011049">
    <property type="entry name" value="PRK14479.1"/>
    <property type="match status" value="1"/>
</dbReference>
<dbReference type="GO" id="GO:0034012">
    <property type="term" value="F:FAD-AMP lyase (cyclizing) activity"/>
    <property type="evidence" value="ECO:0007669"/>
    <property type="project" value="UniProtKB-EC"/>
</dbReference>
<accession>A0A6P8IY43</accession>
<evidence type="ECO:0000256" key="7">
    <source>
        <dbReference type="ARBA" id="ARBA00022679"/>
    </source>
</evidence>
<comment type="catalytic activity">
    <reaction evidence="15">
        <text>D-glyceraldehyde + ATP = D-glyceraldehyde 3-phosphate + ADP + H(+)</text>
        <dbReference type="Rhea" id="RHEA:13941"/>
        <dbReference type="ChEBI" id="CHEBI:15378"/>
        <dbReference type="ChEBI" id="CHEBI:17378"/>
        <dbReference type="ChEBI" id="CHEBI:30616"/>
        <dbReference type="ChEBI" id="CHEBI:59776"/>
        <dbReference type="ChEBI" id="CHEBI:456216"/>
        <dbReference type="EC" id="2.7.1.28"/>
    </reaction>
</comment>
<evidence type="ECO:0000256" key="5">
    <source>
        <dbReference type="ARBA" id="ARBA00012578"/>
    </source>
</evidence>
<dbReference type="PANTHER" id="PTHR28629:SF4">
    <property type="entry name" value="TRIOKINASE_FMN CYCLASE"/>
    <property type="match status" value="1"/>
</dbReference>
<dbReference type="Gene3D" id="3.40.50.10440">
    <property type="entry name" value="Dihydroxyacetone kinase, domain 1"/>
    <property type="match status" value="1"/>
</dbReference>
<comment type="catalytic activity">
    <reaction evidence="17">
        <text>dihydroxyacetone + ATP = dihydroxyacetone phosphate + ADP + H(+)</text>
        <dbReference type="Rhea" id="RHEA:15773"/>
        <dbReference type="ChEBI" id="CHEBI:15378"/>
        <dbReference type="ChEBI" id="CHEBI:16016"/>
        <dbReference type="ChEBI" id="CHEBI:30616"/>
        <dbReference type="ChEBI" id="CHEBI:57642"/>
        <dbReference type="ChEBI" id="CHEBI:456216"/>
        <dbReference type="EC" id="2.7.1.29"/>
    </reaction>
</comment>
<dbReference type="RefSeq" id="XP_031570888.1">
    <property type="nucleotide sequence ID" value="XM_031715028.1"/>
</dbReference>
<dbReference type="EC" id="2.7.1.28" evidence="4"/>
<evidence type="ECO:0000256" key="1">
    <source>
        <dbReference type="ARBA" id="ARBA00004778"/>
    </source>
</evidence>
<dbReference type="EC" id="4.6.1.15" evidence="5"/>
<comment type="function">
    <text evidence="13">Catalyzes both the phosphorylation of dihydroxyacetone and of glyceraldehyde, and the splitting of ribonucleoside diphosphate-X compounds among which FAD is the best substrate. Represses IFIH1-mediated cellular antiviral response.</text>
</comment>
<gene>
    <name evidence="23" type="primary">LOC116305169</name>
</gene>
<dbReference type="InterPro" id="IPR050861">
    <property type="entry name" value="Dihydroxyacetone_Kinase"/>
</dbReference>
<dbReference type="InterPro" id="IPR004006">
    <property type="entry name" value="DhaK_dom"/>
</dbReference>
<feature type="binding site" evidence="19">
    <location>
        <position position="154"/>
    </location>
    <ligand>
        <name>substrate</name>
    </ligand>
</feature>
<keyword evidence="10" id="KW-0067">ATP-binding</keyword>
<dbReference type="Gene3D" id="1.25.40.340">
    <property type="match status" value="1"/>
</dbReference>
<dbReference type="FunFam" id="3.40.50.10440:FF:000001">
    <property type="entry name" value="Dihydroxyacetone kinase, DhaK subunit"/>
    <property type="match status" value="1"/>
</dbReference>
<evidence type="ECO:0000256" key="2">
    <source>
        <dbReference type="ARBA" id="ARBA00008757"/>
    </source>
</evidence>
<name>A0A6P8IY43_ACTTE</name>
<evidence type="ECO:0000313" key="23">
    <source>
        <dbReference type="RefSeq" id="XP_031570888.1"/>
    </source>
</evidence>
<evidence type="ECO:0000256" key="17">
    <source>
        <dbReference type="ARBA" id="ARBA00048898"/>
    </source>
</evidence>
<feature type="binding site" evidence="19">
    <location>
        <position position="159"/>
    </location>
    <ligand>
        <name>substrate</name>
    </ligand>
</feature>
<dbReference type="AlphaFoldDB" id="A0A6P8IY43"/>
<dbReference type="GO" id="GO:0019563">
    <property type="term" value="P:glycerol catabolic process"/>
    <property type="evidence" value="ECO:0007669"/>
    <property type="project" value="TreeGrafter"/>
</dbReference>
<dbReference type="SMART" id="SM01120">
    <property type="entry name" value="Dak2"/>
    <property type="match status" value="1"/>
</dbReference>
<dbReference type="FunCoup" id="A0A6P8IY43">
    <property type="interactions" value="1525"/>
</dbReference>
<dbReference type="PROSITE" id="PS51481">
    <property type="entry name" value="DHAK"/>
    <property type="match status" value="1"/>
</dbReference>
<evidence type="ECO:0000256" key="13">
    <source>
        <dbReference type="ARBA" id="ARBA00045490"/>
    </source>
</evidence>